<gene>
    <name evidence="2" type="ORF">SAMN02744124_00558</name>
</gene>
<dbReference type="GeneID" id="43344507"/>
<dbReference type="PROSITE" id="PS51257">
    <property type="entry name" value="PROKAR_LIPOPROTEIN"/>
    <property type="match status" value="1"/>
</dbReference>
<dbReference type="EMBL" id="FXAE01000003">
    <property type="protein sequence ID" value="SME97135.1"/>
    <property type="molecule type" value="Genomic_DNA"/>
</dbReference>
<evidence type="ECO:0000313" key="3">
    <source>
        <dbReference type="Proteomes" id="UP000192939"/>
    </source>
</evidence>
<feature type="signal peptide" evidence="1">
    <location>
        <begin position="1"/>
        <end position="19"/>
    </location>
</feature>
<evidence type="ECO:0000256" key="1">
    <source>
        <dbReference type="SAM" id="SignalP"/>
    </source>
</evidence>
<keyword evidence="3" id="KW-1185">Reference proteome</keyword>
<name>A0ABY1LSX9_9BACL</name>
<sequence>MRKLHLVGFFLFMSLILSACSYSAEPQEPQAQDKRAQIVEVTVDLPHNEGWWVVRDGMKSMTLQVKALNTETVLFWVVPTGTETWGERQLLGYDLDGSDGWSFTWNFGSRSMHDRIVVQALGSDHTSQAQEMVLVTTE</sequence>
<proteinExistence type="predicted"/>
<comment type="caution">
    <text evidence="2">The sequence shown here is derived from an EMBL/GenBank/DDBJ whole genome shotgun (WGS) entry which is preliminary data.</text>
</comment>
<feature type="chain" id="PRO_5045502989" description="Chagasin family peptidase inhibitor I42" evidence="1">
    <location>
        <begin position="20"/>
        <end position="138"/>
    </location>
</feature>
<dbReference type="Proteomes" id="UP000192939">
    <property type="component" value="Unassembled WGS sequence"/>
</dbReference>
<organism evidence="2 3">
    <name type="scientific">Paenibacillus barengoltzii J12</name>
    <dbReference type="NCBI Taxonomy" id="935846"/>
    <lineage>
        <taxon>Bacteria</taxon>
        <taxon>Bacillati</taxon>
        <taxon>Bacillota</taxon>
        <taxon>Bacilli</taxon>
        <taxon>Bacillales</taxon>
        <taxon>Paenibacillaceae</taxon>
        <taxon>Paenibacillus</taxon>
    </lineage>
</organism>
<evidence type="ECO:0008006" key="4">
    <source>
        <dbReference type="Google" id="ProtNLM"/>
    </source>
</evidence>
<evidence type="ECO:0000313" key="2">
    <source>
        <dbReference type="EMBL" id="SME97135.1"/>
    </source>
</evidence>
<accession>A0ABY1LSX9</accession>
<reference evidence="2 3" key="1">
    <citation type="submission" date="2017-04" db="EMBL/GenBank/DDBJ databases">
        <authorList>
            <person name="Varghese N."/>
            <person name="Submissions S."/>
        </authorList>
    </citation>
    <scope>NUCLEOTIDE SEQUENCE [LARGE SCALE GENOMIC DNA]</scope>
    <source>
        <strain evidence="2 3">J12</strain>
    </source>
</reference>
<dbReference type="RefSeq" id="WP_016311993.1">
    <property type="nucleotide sequence ID" value="NZ_FXAE01000003.1"/>
</dbReference>
<keyword evidence="1" id="KW-0732">Signal</keyword>
<protein>
    <recommendedName>
        <fullName evidence="4">Chagasin family peptidase inhibitor I42</fullName>
    </recommendedName>
</protein>